<reference evidence="4" key="1">
    <citation type="submission" date="2023-07" db="EMBL/GenBank/DDBJ databases">
        <title>Genomic Encyclopedia of Type Strains, Phase IV (KMG-IV): sequencing the most valuable type-strain genomes for metagenomic binning, comparative biology and taxonomic classification.</title>
        <authorList>
            <person name="Goeker M."/>
        </authorList>
    </citation>
    <scope>NUCLEOTIDE SEQUENCE</scope>
    <source>
        <strain evidence="4">DSM 24202</strain>
    </source>
</reference>
<evidence type="ECO:0000256" key="2">
    <source>
        <dbReference type="ARBA" id="ARBA00022857"/>
    </source>
</evidence>
<gene>
    <name evidence="4" type="ORF">J3R75_000258</name>
</gene>
<accession>A0AAE3VD24</accession>
<dbReference type="PANTHER" id="PTHR43618">
    <property type="entry name" value="7-ALPHA-HYDROXYSTEROID DEHYDROGENASE"/>
    <property type="match status" value="1"/>
</dbReference>
<organism evidence="4 5">
    <name type="scientific">Oligosphaera ethanolica</name>
    <dbReference type="NCBI Taxonomy" id="760260"/>
    <lineage>
        <taxon>Bacteria</taxon>
        <taxon>Pseudomonadati</taxon>
        <taxon>Lentisphaerota</taxon>
        <taxon>Oligosphaeria</taxon>
        <taxon>Oligosphaerales</taxon>
        <taxon>Oligosphaeraceae</taxon>
        <taxon>Oligosphaera</taxon>
    </lineage>
</organism>
<dbReference type="InterPro" id="IPR036291">
    <property type="entry name" value="NAD(P)-bd_dom_sf"/>
</dbReference>
<keyword evidence="2" id="KW-0521">NADP</keyword>
<evidence type="ECO:0000313" key="5">
    <source>
        <dbReference type="Proteomes" id="UP001238163"/>
    </source>
</evidence>
<comment type="similarity">
    <text evidence="1">Belongs to the short-chain dehydrogenases/reductases (SDR) family.</text>
</comment>
<proteinExistence type="inferred from homology"/>
<evidence type="ECO:0000256" key="1">
    <source>
        <dbReference type="ARBA" id="ARBA00006484"/>
    </source>
</evidence>
<dbReference type="Gene3D" id="3.40.50.720">
    <property type="entry name" value="NAD(P)-binding Rossmann-like Domain"/>
    <property type="match status" value="1"/>
</dbReference>
<dbReference type="FunFam" id="3.40.50.720:FF:000084">
    <property type="entry name" value="Short-chain dehydrogenase reductase"/>
    <property type="match status" value="1"/>
</dbReference>
<dbReference type="AlphaFoldDB" id="A0AAE3VD24"/>
<name>A0AAE3VD24_9BACT</name>
<keyword evidence="3" id="KW-0560">Oxidoreductase</keyword>
<dbReference type="Pfam" id="PF13561">
    <property type="entry name" value="adh_short_C2"/>
    <property type="match status" value="1"/>
</dbReference>
<dbReference type="GO" id="GO:0016491">
    <property type="term" value="F:oxidoreductase activity"/>
    <property type="evidence" value="ECO:0007669"/>
    <property type="project" value="UniProtKB-KW"/>
</dbReference>
<dbReference type="SUPFAM" id="SSF51735">
    <property type="entry name" value="NAD(P)-binding Rossmann-fold domains"/>
    <property type="match status" value="1"/>
</dbReference>
<protein>
    <submittedName>
        <fullName evidence="4">NAD(P)-dependent dehydrogenase (Short-subunit alcohol dehydrogenase family)</fullName>
    </submittedName>
</protein>
<sequence length="269" mass="28122">MSYKDKIVVVTGGANGIGRCVAEAFLAAGAQVLVLDRDEKAGRRLAEQCGPGLVFMPCDLCERSSIDACVDAIRDRFGAVDILINNACVSAGGIASGCGWDDFMAVLAVGVVAPYYLCLRLRELFRAGASVINLSSTRAFQSQRNTESYSAAKGGITALTHALAMSFAGTARVNSVAPGWIDTREYREAPPAGLPDAADCQQHPSGRIGRPEDIAGLILYLCGDDASFINGQCIVADGGISRRMIYHADEGWVFTPPGAQPAGGCPASG</sequence>
<dbReference type="EMBL" id="JAUSVL010000001">
    <property type="protein sequence ID" value="MDQ0288151.1"/>
    <property type="molecule type" value="Genomic_DNA"/>
</dbReference>
<dbReference type="PRINTS" id="PR00081">
    <property type="entry name" value="GDHRDH"/>
</dbReference>
<dbReference type="InterPro" id="IPR052178">
    <property type="entry name" value="Sec_Metab_Biosynth_SDR"/>
</dbReference>
<dbReference type="PRINTS" id="PR00080">
    <property type="entry name" value="SDRFAMILY"/>
</dbReference>
<comment type="caution">
    <text evidence="4">The sequence shown here is derived from an EMBL/GenBank/DDBJ whole genome shotgun (WGS) entry which is preliminary data.</text>
</comment>
<dbReference type="InterPro" id="IPR002347">
    <property type="entry name" value="SDR_fam"/>
</dbReference>
<dbReference type="InterPro" id="IPR020904">
    <property type="entry name" value="Sc_DH/Rdtase_CS"/>
</dbReference>
<keyword evidence="5" id="KW-1185">Reference proteome</keyword>
<evidence type="ECO:0000256" key="3">
    <source>
        <dbReference type="ARBA" id="ARBA00023002"/>
    </source>
</evidence>
<dbReference type="RefSeq" id="WP_307259384.1">
    <property type="nucleotide sequence ID" value="NZ_JAUSVL010000001.1"/>
</dbReference>
<dbReference type="PROSITE" id="PS00061">
    <property type="entry name" value="ADH_SHORT"/>
    <property type="match status" value="1"/>
</dbReference>
<dbReference type="Proteomes" id="UP001238163">
    <property type="component" value="Unassembled WGS sequence"/>
</dbReference>
<dbReference type="PANTHER" id="PTHR43618:SF8">
    <property type="entry name" value="7ALPHA-HYDROXYSTEROID DEHYDROGENASE"/>
    <property type="match status" value="1"/>
</dbReference>
<evidence type="ECO:0000313" key="4">
    <source>
        <dbReference type="EMBL" id="MDQ0288151.1"/>
    </source>
</evidence>